<accession>A0A509E694</accession>
<dbReference type="Proteomes" id="UP000410984">
    <property type="component" value="Unassembled WGS sequence"/>
</dbReference>
<dbReference type="OrthoDB" id="7872350at2"/>
<sequence>MRDDEDRPRTVTAHEIGQRLDALSVEDLAARIVLLRQEIERLEEARQAKVAALGAADAFFKR</sequence>
<evidence type="ECO:0000256" key="1">
    <source>
        <dbReference type="SAM" id="Coils"/>
    </source>
</evidence>
<proteinExistence type="predicted"/>
<keyword evidence="3" id="KW-1185">Reference proteome</keyword>
<evidence type="ECO:0008006" key="4">
    <source>
        <dbReference type="Google" id="ProtNLM"/>
    </source>
</evidence>
<dbReference type="RefSeq" id="WP_142581269.1">
    <property type="nucleotide sequence ID" value="NZ_CABFPH010000002.1"/>
</dbReference>
<dbReference type="Pfam" id="PF06698">
    <property type="entry name" value="DUF1192"/>
    <property type="match status" value="1"/>
</dbReference>
<organism evidence="2 3">
    <name type="scientific">Methylobacterium symbioticum</name>
    <dbReference type="NCBI Taxonomy" id="2584084"/>
    <lineage>
        <taxon>Bacteria</taxon>
        <taxon>Pseudomonadati</taxon>
        <taxon>Pseudomonadota</taxon>
        <taxon>Alphaproteobacteria</taxon>
        <taxon>Hyphomicrobiales</taxon>
        <taxon>Methylobacteriaceae</taxon>
        <taxon>Methylobacterium</taxon>
    </lineage>
</organism>
<evidence type="ECO:0000313" key="2">
    <source>
        <dbReference type="EMBL" id="VUD69670.1"/>
    </source>
</evidence>
<dbReference type="AlphaFoldDB" id="A0A509E694"/>
<keyword evidence="1" id="KW-0175">Coiled coil</keyword>
<dbReference type="InterPro" id="IPR009579">
    <property type="entry name" value="DUF1192"/>
</dbReference>
<reference evidence="2 3" key="1">
    <citation type="submission" date="2019-06" db="EMBL/GenBank/DDBJ databases">
        <authorList>
            <person name="Rodrigo-Torres L."/>
            <person name="Arahal R. D."/>
            <person name="Lucena T."/>
        </authorList>
    </citation>
    <scope>NUCLEOTIDE SEQUENCE [LARGE SCALE GENOMIC DNA]</scope>
    <source>
        <strain evidence="2 3">SB0023/3</strain>
    </source>
</reference>
<dbReference type="EMBL" id="CABFPH010000002">
    <property type="protein sequence ID" value="VUD69670.1"/>
    <property type="molecule type" value="Genomic_DNA"/>
</dbReference>
<feature type="coiled-coil region" evidence="1">
    <location>
        <begin position="25"/>
        <end position="52"/>
    </location>
</feature>
<protein>
    <recommendedName>
        <fullName evidence="4">DUF1192 domain-containing protein</fullName>
    </recommendedName>
</protein>
<gene>
    <name evidence="2" type="ORF">MET9862_00225</name>
</gene>
<evidence type="ECO:0000313" key="3">
    <source>
        <dbReference type="Proteomes" id="UP000410984"/>
    </source>
</evidence>
<name>A0A509E694_9HYPH</name>